<dbReference type="InterPro" id="IPR027417">
    <property type="entry name" value="P-loop_NTPase"/>
</dbReference>
<dbReference type="SUPFAM" id="SSF52540">
    <property type="entry name" value="P-loop containing nucleoside triphosphate hydrolases"/>
    <property type="match status" value="1"/>
</dbReference>
<feature type="transmembrane region" description="Helical" evidence="1">
    <location>
        <begin position="395"/>
        <end position="417"/>
    </location>
</feature>
<dbReference type="EMBL" id="CP009974">
    <property type="protein sequence ID" value="AJA14095.1"/>
    <property type="molecule type" value="Genomic_DNA"/>
</dbReference>
<evidence type="ECO:0000256" key="1">
    <source>
        <dbReference type="SAM" id="Phobius"/>
    </source>
</evidence>
<feature type="domain" description="KAP NTPase" evidence="2">
    <location>
        <begin position="29"/>
        <end position="399"/>
    </location>
</feature>
<sequence>MRLINFHTEHPASQDVFPGGSHDKVANAMHGHLVSEKPSKVVGLDGEFGSGKSSILNMLKGKLTAADPDFRVWFFDCEQNYQGSTKSNFIELFTNEVLQEVPHVSKDAEALKASRDRALGRLFEYNKRTTSRVSAWALALVASLFFAATSFRELFALSRSSHAAITGTSPEAAALTNTLSDPFWWLIGVHLISFFSPILILGLAKYCHRKVEVGGQKWSLLSLFKGSSDDHIEEKIQVGKEVTPLDLKRTLLEQLKVVEDKRFVIILDNLDRLPKDSLRSVWSDLEIFIAVAAEATNLTVIVPFCSTKVAEYLKADGDRRYDSKDFIAKKFPVVFRSPPVITSGWKDGFRQLWNHTFPDNGGSIVEQSAQLLQRHSPMANNLVTPRLQKKFINDIATTALVVGEEISLLAIAGYLLLCKYAEFSLGEILRTDGFSATYLDEIEKAQKSQIELAKDTKALLSTILGDSMETGWQIQFLQIHYLTSGDIAIAELLDSPLAEAFANNDHEDLARLTSLFGFSDAMKRLIAKRPVLASLLPTISQAHQADQGKWIAPLMDLFNTAQLELFSESHTGSEEFYEAVRYCKAHGLAGRLLTGHGDRLESNLMKMLNSSFDQEQLEPAWNLMEEYDFYLQAQGLEFEEVVVNRAEHLMHLLPDMAHLRVIKAQAFSFASSGLPEAHLQLVSCPDHPLDRVPLPIEAVVPALEWLYADRNFGGGVTGGISATDAAMLAKFVGAAGEVENAVVGLAFATSVDQVIATTITTLLANNASPFIKAVAAITYIRQGDAEALARLQDLDGIIESQVFRALANATLKTGALFELLLNEEVGDSISCFLAHLIKERRIGTLNHSWVVANFSVLTKAIEPFGVPVRDVATWLTPWDEYVKKNCQDILNADCQLISVIMESDETVLPKTRQDIVEQITSAERTRDEWVQIISTGAKQHLVVIDTIVQKHISIPTIAAVIDALINIFSSLANGSLTTPWGAKQYAIVDTLLKALDTQQRDVVGIRLRSLLFAESVEPDDFVAPLAKYGHLIPDVQPSNPQEVQRIVLFLAYLSRDPEGLPALAKFFDAKAEQIAAFKYSPELRSTMGEAVAKLSTVTPALYKKFSETRGFKRLIQSLKRGARDTESEQES</sequence>
<keyword evidence="1" id="KW-0472">Membrane</keyword>
<gene>
    <name evidence="3" type="ORF">RPPX_12315</name>
</gene>
<dbReference type="RefSeq" id="WP_019436636.1">
    <property type="nucleotide sequence ID" value="NZ_ALNR01000011.1"/>
</dbReference>
<accession>A0AA34WRJ7</accession>
<dbReference type="AlphaFoldDB" id="A0AA34WRJ7"/>
<evidence type="ECO:0000259" key="2">
    <source>
        <dbReference type="Pfam" id="PF07693"/>
    </source>
</evidence>
<feature type="transmembrane region" description="Helical" evidence="1">
    <location>
        <begin position="183"/>
        <end position="204"/>
    </location>
</feature>
<dbReference type="Pfam" id="PF07693">
    <property type="entry name" value="KAP_NTPase"/>
    <property type="match status" value="1"/>
</dbReference>
<proteinExistence type="predicted"/>
<protein>
    <recommendedName>
        <fullName evidence="2">KAP NTPase domain-containing protein</fullName>
    </recommendedName>
</protein>
<feature type="transmembrane region" description="Helical" evidence="1">
    <location>
        <begin position="133"/>
        <end position="151"/>
    </location>
</feature>
<evidence type="ECO:0000313" key="3">
    <source>
        <dbReference type="EMBL" id="AJA14095.1"/>
    </source>
</evidence>
<dbReference type="Proteomes" id="UP000017753">
    <property type="component" value="Chromosome"/>
</dbReference>
<reference evidence="3 4" key="1">
    <citation type="submission" date="2014-11" db="EMBL/GenBank/DDBJ databases">
        <title>Complete genome sequence of Pseudomonas putida S12 including megaplasmid pTTS12.</title>
        <authorList>
            <person name="Kuepper J."/>
            <person name="Ruijssenaars H.J."/>
            <person name="Blank L.M."/>
            <person name="de Winde J.H."/>
            <person name="Wierckx N."/>
        </authorList>
    </citation>
    <scope>NUCLEOTIDE SEQUENCE [LARGE SCALE GENOMIC DNA]</scope>
    <source>
        <strain evidence="3 4">S12</strain>
    </source>
</reference>
<keyword evidence="1" id="KW-0812">Transmembrane</keyword>
<evidence type="ECO:0000313" key="4">
    <source>
        <dbReference type="Proteomes" id="UP000017753"/>
    </source>
</evidence>
<organism evidence="3 4">
    <name type="scientific">Pseudomonas putida S12</name>
    <dbReference type="NCBI Taxonomy" id="1215087"/>
    <lineage>
        <taxon>Bacteria</taxon>
        <taxon>Pseudomonadati</taxon>
        <taxon>Pseudomonadota</taxon>
        <taxon>Gammaproteobacteria</taxon>
        <taxon>Pseudomonadales</taxon>
        <taxon>Pseudomonadaceae</taxon>
        <taxon>Pseudomonas</taxon>
    </lineage>
</organism>
<name>A0AA34WRJ7_PSEPU</name>
<keyword evidence="1" id="KW-1133">Transmembrane helix</keyword>
<dbReference type="InterPro" id="IPR011646">
    <property type="entry name" value="KAP_P-loop"/>
</dbReference>
<reference evidence="3 4" key="2">
    <citation type="submission" date="2014-11" db="EMBL/GenBank/DDBJ databases">
        <title>Draft genome sequence of the solvent-tolerant Pseudomonas putida S12 including megaplasmid pTTS12.</title>
        <authorList>
            <person name="Wierckx N."/>
            <person name="Nijkamp J."/>
            <person name="Ballerstedt H."/>
            <person name="Siezen R.J."/>
            <person name="Wels M."/>
            <person name="de Ridder D."/>
            <person name="de Winde J.H."/>
            <person name="Ruijssenaars H.J."/>
        </authorList>
    </citation>
    <scope>NUCLEOTIDE SEQUENCE [LARGE SCALE GENOMIC DNA]</scope>
    <source>
        <strain evidence="3 4">S12</strain>
    </source>
</reference>